<dbReference type="AlphaFoldDB" id="C7Z1X1"/>
<feature type="region of interest" description="Disordered" evidence="2">
    <location>
        <begin position="1"/>
        <end position="103"/>
    </location>
</feature>
<dbReference type="OMA" id="ARCTTHL"/>
<feature type="compositionally biased region" description="Polar residues" evidence="2">
    <location>
        <begin position="8"/>
        <end position="46"/>
    </location>
</feature>
<keyword evidence="1" id="KW-0863">Zinc-finger</keyword>
<dbReference type="RefSeq" id="XP_003047613.1">
    <property type="nucleotide sequence ID" value="XM_003047567.1"/>
</dbReference>
<dbReference type="InterPro" id="IPR013087">
    <property type="entry name" value="Znf_C2H2_type"/>
</dbReference>
<feature type="non-terminal residue" evidence="4">
    <location>
        <position position="1"/>
    </location>
</feature>
<dbReference type="SMART" id="SM00355">
    <property type="entry name" value="ZnF_C2H2"/>
    <property type="match status" value="4"/>
</dbReference>
<sequence length="728" mass="81267">TWHPDTMPTPTEYSPSATLNSSSVTDQSPGFSSAYTTSPLSTNCSPREQLLPPTLGPTTKPTPTDASPPKKKRQQRRRTKANPGNRACDKKKRDRKNNKNVQCMFCPKMVSDNRDRTRHHRAKHREEAAKIGVDMRRISGTGNRTLGSAVLFPQVMRARNVSHYTIPDSVLVAERGSQTWYYDRRGWHEGQYACGQCKAVFASAPPLERHGRDSGHAIEWYCDDEECEMAGTPFETYRIYLEHFRLSPAHQDDAESEEIIDALGNTDVVVPSQDQQDDNSPSQLVTSDIFACREPCCQRYGFNFRCISEYNRHANVSYHMSAAKLNQALVDSMQPGPALAAEQEAIRNLRCNAPGCLSYEGTFSGFQGFFSHITGAEHRQAWTVVSGTCFLDEHESPTLPGIVFDAGGASGECANKNCPKYGTFFNSFWKLKQHAHSFAHATTEEDMDSTDESSQEVWVSSDLEGIEVTKNKAFWRCAQRGCRMFGNVYNHRSNARLHTTSFSHTSAEAFLGEVWVSSEFEGMEVKGMEFKGMTLWKCVKRGCRRYGSTMAPSGKARKHANSVSHTTADPDVPISEFEGMEVKGMAFWKCVKRGCRKYGQTMTPSNDTRKHANSVSHTTADPDVPMSPETPTTPFATPKRAPEAAFMTPMNLDTPVPDTPLSPSAGRGSSAAMTLVTPTKTPTSLRMPPSRATIKLRRSSNTSSQVKRRQDDLERRNQELEDRVKRLE</sequence>
<name>C7Z1X1_FUSV7</name>
<feature type="compositionally biased region" description="Basic and acidic residues" evidence="2">
    <location>
        <begin position="708"/>
        <end position="728"/>
    </location>
</feature>
<evidence type="ECO:0000259" key="3">
    <source>
        <dbReference type="PROSITE" id="PS50157"/>
    </source>
</evidence>
<evidence type="ECO:0000256" key="1">
    <source>
        <dbReference type="PROSITE-ProRule" id="PRU00042"/>
    </source>
</evidence>
<dbReference type="VEuPathDB" id="FungiDB:NECHADRAFT_21043"/>
<dbReference type="EMBL" id="GG698906">
    <property type="protein sequence ID" value="EEU41900.1"/>
    <property type="molecule type" value="Genomic_DNA"/>
</dbReference>
<organism evidence="4 5">
    <name type="scientific">Fusarium vanettenii (strain ATCC MYA-4622 / CBS 123669 / FGSC 9596 / NRRL 45880 / 77-13-4)</name>
    <name type="common">Fusarium solani subsp. pisi</name>
    <dbReference type="NCBI Taxonomy" id="660122"/>
    <lineage>
        <taxon>Eukaryota</taxon>
        <taxon>Fungi</taxon>
        <taxon>Dikarya</taxon>
        <taxon>Ascomycota</taxon>
        <taxon>Pezizomycotina</taxon>
        <taxon>Sordariomycetes</taxon>
        <taxon>Hypocreomycetidae</taxon>
        <taxon>Hypocreales</taxon>
        <taxon>Nectriaceae</taxon>
        <taxon>Fusarium</taxon>
        <taxon>Fusarium solani species complex</taxon>
        <taxon>Fusarium vanettenii</taxon>
    </lineage>
</organism>
<feature type="domain" description="C2H2-type" evidence="3">
    <location>
        <begin position="192"/>
        <end position="221"/>
    </location>
</feature>
<keyword evidence="1" id="KW-0479">Metal-binding</keyword>
<dbReference type="InParanoid" id="C7Z1X1"/>
<dbReference type="PROSITE" id="PS00028">
    <property type="entry name" value="ZINC_FINGER_C2H2_1"/>
    <property type="match status" value="2"/>
</dbReference>
<protein>
    <recommendedName>
        <fullName evidence="3">C2H2-type domain-containing protein</fullName>
    </recommendedName>
</protein>
<feature type="compositionally biased region" description="Basic residues" evidence="2">
    <location>
        <begin position="89"/>
        <end position="98"/>
    </location>
</feature>
<evidence type="ECO:0000313" key="5">
    <source>
        <dbReference type="Proteomes" id="UP000005206"/>
    </source>
</evidence>
<dbReference type="GO" id="GO:0008270">
    <property type="term" value="F:zinc ion binding"/>
    <property type="evidence" value="ECO:0007669"/>
    <property type="project" value="UniProtKB-KW"/>
</dbReference>
<dbReference type="GeneID" id="9671571"/>
<accession>C7Z1X1</accession>
<feature type="non-terminal residue" evidence="4">
    <location>
        <position position="728"/>
    </location>
</feature>
<dbReference type="OrthoDB" id="4868114at2759"/>
<dbReference type="PROSITE" id="PS50157">
    <property type="entry name" value="ZINC_FINGER_C2H2_2"/>
    <property type="match status" value="1"/>
</dbReference>
<dbReference type="eggNOG" id="ENOG502R9UF">
    <property type="taxonomic scope" value="Eukaryota"/>
</dbReference>
<feature type="compositionally biased region" description="Basic residues" evidence="2">
    <location>
        <begin position="69"/>
        <end position="80"/>
    </location>
</feature>
<dbReference type="KEGG" id="nhe:NECHADRAFT_21043"/>
<reference evidence="4 5" key="1">
    <citation type="journal article" date="2009" name="PLoS Genet.">
        <title>The genome of Nectria haematococca: contribution of supernumerary chromosomes to gene expansion.</title>
        <authorList>
            <person name="Coleman J.J."/>
            <person name="Rounsley S.D."/>
            <person name="Rodriguez-Carres M."/>
            <person name="Kuo A."/>
            <person name="Wasmann C.C."/>
            <person name="Grimwood J."/>
            <person name="Schmutz J."/>
            <person name="Taga M."/>
            <person name="White G.J."/>
            <person name="Zhou S."/>
            <person name="Schwartz D.C."/>
            <person name="Freitag M."/>
            <person name="Ma L.J."/>
            <person name="Danchin E.G."/>
            <person name="Henrissat B."/>
            <person name="Coutinho P.M."/>
            <person name="Nelson D.R."/>
            <person name="Straney D."/>
            <person name="Napoli C.A."/>
            <person name="Barker B.M."/>
            <person name="Gribskov M."/>
            <person name="Rep M."/>
            <person name="Kroken S."/>
            <person name="Molnar I."/>
            <person name="Rensing C."/>
            <person name="Kennell J.C."/>
            <person name="Zamora J."/>
            <person name="Farman M.L."/>
            <person name="Selker E.U."/>
            <person name="Salamov A."/>
            <person name="Shapiro H."/>
            <person name="Pangilinan J."/>
            <person name="Lindquist E."/>
            <person name="Lamers C."/>
            <person name="Grigoriev I.V."/>
            <person name="Geiser D.M."/>
            <person name="Covert S.F."/>
            <person name="Temporini E."/>
            <person name="Vanetten H.D."/>
        </authorList>
    </citation>
    <scope>NUCLEOTIDE SEQUENCE [LARGE SCALE GENOMIC DNA]</scope>
    <source>
        <strain evidence="5">ATCC MYA-4622 / CBS 123669 / FGSC 9596 / NRRL 45880 / 77-13-4</strain>
    </source>
</reference>
<evidence type="ECO:0000313" key="4">
    <source>
        <dbReference type="EMBL" id="EEU41900.1"/>
    </source>
</evidence>
<feature type="region of interest" description="Disordered" evidence="2">
    <location>
        <begin position="599"/>
        <end position="728"/>
    </location>
</feature>
<feature type="compositionally biased region" description="Low complexity" evidence="2">
    <location>
        <begin position="50"/>
        <end position="64"/>
    </location>
</feature>
<gene>
    <name evidence="4" type="ORF">NECHADRAFT_21043</name>
</gene>
<proteinExistence type="predicted"/>
<evidence type="ECO:0000256" key="2">
    <source>
        <dbReference type="SAM" id="MobiDB-lite"/>
    </source>
</evidence>
<dbReference type="HOGENOM" id="CLU_380643_0_0_1"/>
<keyword evidence="1" id="KW-0862">Zinc</keyword>
<dbReference type="Proteomes" id="UP000005206">
    <property type="component" value="Chromosome 10"/>
</dbReference>
<keyword evidence="5" id="KW-1185">Reference proteome</keyword>